<evidence type="ECO:0000256" key="11">
    <source>
        <dbReference type="ARBA" id="ARBA00049558"/>
    </source>
</evidence>
<dbReference type="PANTHER" id="PTHR11644:SF2">
    <property type="entry name" value="CYTIDINE DEAMINASE"/>
    <property type="match status" value="1"/>
</dbReference>
<organism evidence="17">
    <name type="scientific">Blautia glucerasea</name>
    <dbReference type="NCBI Taxonomy" id="536633"/>
    <lineage>
        <taxon>Bacteria</taxon>
        <taxon>Bacillati</taxon>
        <taxon>Bacillota</taxon>
        <taxon>Clostridia</taxon>
        <taxon>Lachnospirales</taxon>
        <taxon>Lachnospiraceae</taxon>
        <taxon>Blautia</taxon>
    </lineage>
</organism>
<evidence type="ECO:0000259" key="16">
    <source>
        <dbReference type="PROSITE" id="PS51747"/>
    </source>
</evidence>
<dbReference type="GO" id="GO:0004126">
    <property type="term" value="F:cytidine deaminase activity"/>
    <property type="evidence" value="ECO:0007669"/>
    <property type="project" value="UniProtKB-UniRule"/>
</dbReference>
<evidence type="ECO:0000256" key="10">
    <source>
        <dbReference type="ARBA" id="ARBA00049252"/>
    </source>
</evidence>
<dbReference type="Pfam" id="PF00383">
    <property type="entry name" value="dCMP_cyt_deam_1"/>
    <property type="match status" value="1"/>
</dbReference>
<dbReference type="SUPFAM" id="SSF53927">
    <property type="entry name" value="Cytidine deaminase-like"/>
    <property type="match status" value="1"/>
</dbReference>
<dbReference type="EMBL" id="CACRST010000019">
    <property type="protein sequence ID" value="VYT20284.1"/>
    <property type="molecule type" value="Genomic_DNA"/>
</dbReference>
<dbReference type="EC" id="3.5.4.5" evidence="4 15"/>
<feature type="binding site" evidence="14">
    <location>
        <position position="101"/>
    </location>
    <ligand>
        <name>Zn(2+)</name>
        <dbReference type="ChEBI" id="CHEBI:29105"/>
        <note>catalytic</note>
    </ligand>
</feature>
<dbReference type="PROSITE" id="PS51747">
    <property type="entry name" value="CYT_DCMP_DEAMINASES_2"/>
    <property type="match status" value="1"/>
</dbReference>
<accession>A0A6N2UQ10</accession>
<dbReference type="GO" id="GO:0072527">
    <property type="term" value="P:pyrimidine-containing compound metabolic process"/>
    <property type="evidence" value="ECO:0007669"/>
    <property type="project" value="UniProtKB-ARBA"/>
</dbReference>
<sequence>MGTDCEKINEKELIRLAHEARKRAYTPYSGFQVGAALMTKKGKIYLGCNIENASYSPTNCAERTAFFKAVSEGEREFAAIAIVGGPKGSEAKETCSPCGVCRQVMREFCAPGEFRILLEDGKGGILNYSLAELLPLGFGPENLGREKEE</sequence>
<dbReference type="FunFam" id="3.40.140.10:FF:000008">
    <property type="entry name" value="Cytidine deaminase"/>
    <property type="match status" value="1"/>
</dbReference>
<dbReference type="InterPro" id="IPR006262">
    <property type="entry name" value="Cyt_deam_tetra"/>
</dbReference>
<dbReference type="AlphaFoldDB" id="A0A6N2UQ10"/>
<keyword evidence="8 14" id="KW-0862">Zinc</keyword>
<comment type="cofactor">
    <cofactor evidence="1 14 15">
        <name>Zn(2+)</name>
        <dbReference type="ChEBI" id="CHEBI:29105"/>
    </cofactor>
</comment>
<feature type="active site" description="Proton donor" evidence="12">
    <location>
        <position position="62"/>
    </location>
</feature>
<keyword evidence="6 14" id="KW-0479">Metal-binding</keyword>
<reference evidence="17" key="1">
    <citation type="submission" date="2019-11" db="EMBL/GenBank/DDBJ databases">
        <authorList>
            <person name="Feng L."/>
        </authorList>
    </citation>
    <scope>NUCLEOTIDE SEQUENCE</scope>
    <source>
        <strain evidence="17">BgluceraseaLFYP119</strain>
    </source>
</reference>
<dbReference type="CDD" id="cd01283">
    <property type="entry name" value="cytidine_deaminase"/>
    <property type="match status" value="1"/>
</dbReference>
<keyword evidence="7 15" id="KW-0378">Hydrolase</keyword>
<dbReference type="GO" id="GO:0008270">
    <property type="term" value="F:zinc ion binding"/>
    <property type="evidence" value="ECO:0007669"/>
    <property type="project" value="UniProtKB-UniRule"/>
</dbReference>
<comment type="catalytic activity">
    <reaction evidence="10 15">
        <text>2'-deoxycytidine + H2O + H(+) = 2'-deoxyuridine + NH4(+)</text>
        <dbReference type="Rhea" id="RHEA:13433"/>
        <dbReference type="ChEBI" id="CHEBI:15377"/>
        <dbReference type="ChEBI" id="CHEBI:15378"/>
        <dbReference type="ChEBI" id="CHEBI:15698"/>
        <dbReference type="ChEBI" id="CHEBI:16450"/>
        <dbReference type="ChEBI" id="CHEBI:28938"/>
        <dbReference type="EC" id="3.5.4.5"/>
    </reaction>
</comment>
<evidence type="ECO:0000256" key="14">
    <source>
        <dbReference type="PIRSR" id="PIRSR606262-3"/>
    </source>
</evidence>
<evidence type="ECO:0000256" key="5">
    <source>
        <dbReference type="ARBA" id="ARBA00018266"/>
    </source>
</evidence>
<protein>
    <recommendedName>
        <fullName evidence="5 15">Cytidine deaminase</fullName>
        <ecNumber evidence="4 15">3.5.4.5</ecNumber>
    </recommendedName>
    <alternativeName>
        <fullName evidence="9 15">Cytidine aminohydrolase</fullName>
    </alternativeName>
</protein>
<evidence type="ECO:0000256" key="8">
    <source>
        <dbReference type="ARBA" id="ARBA00022833"/>
    </source>
</evidence>
<evidence type="ECO:0000256" key="15">
    <source>
        <dbReference type="RuleBase" id="RU364006"/>
    </source>
</evidence>
<feature type="binding site" evidence="14">
    <location>
        <position position="98"/>
    </location>
    <ligand>
        <name>Zn(2+)</name>
        <dbReference type="ChEBI" id="CHEBI:29105"/>
        <note>catalytic</note>
    </ligand>
</feature>
<gene>
    <name evidence="17" type="primary">cdd</name>
    <name evidence="17" type="ORF">BGLFYP119_02245</name>
</gene>
<dbReference type="Gene3D" id="3.40.140.10">
    <property type="entry name" value="Cytidine Deaminase, domain 2"/>
    <property type="match status" value="1"/>
</dbReference>
<dbReference type="NCBIfam" id="NF004064">
    <property type="entry name" value="PRK05578.1"/>
    <property type="match status" value="1"/>
</dbReference>
<proteinExistence type="inferred from homology"/>
<comment type="catalytic activity">
    <reaction evidence="11 15">
        <text>cytidine + H2O + H(+) = uridine + NH4(+)</text>
        <dbReference type="Rhea" id="RHEA:16069"/>
        <dbReference type="ChEBI" id="CHEBI:15377"/>
        <dbReference type="ChEBI" id="CHEBI:15378"/>
        <dbReference type="ChEBI" id="CHEBI:16704"/>
        <dbReference type="ChEBI" id="CHEBI:17562"/>
        <dbReference type="ChEBI" id="CHEBI:28938"/>
        <dbReference type="EC" id="3.5.4.5"/>
    </reaction>
</comment>
<evidence type="ECO:0000256" key="12">
    <source>
        <dbReference type="PIRSR" id="PIRSR606262-1"/>
    </source>
</evidence>
<feature type="domain" description="CMP/dCMP-type deaminase" evidence="16">
    <location>
        <begin position="8"/>
        <end position="141"/>
    </location>
</feature>
<evidence type="ECO:0000256" key="13">
    <source>
        <dbReference type="PIRSR" id="PIRSR606262-2"/>
    </source>
</evidence>
<dbReference type="NCBIfam" id="TIGR01354">
    <property type="entry name" value="cyt_deam_tetra"/>
    <property type="match status" value="1"/>
</dbReference>
<evidence type="ECO:0000256" key="7">
    <source>
        <dbReference type="ARBA" id="ARBA00022801"/>
    </source>
</evidence>
<dbReference type="PANTHER" id="PTHR11644">
    <property type="entry name" value="CYTIDINE DEAMINASE"/>
    <property type="match status" value="1"/>
</dbReference>
<dbReference type="InterPro" id="IPR016193">
    <property type="entry name" value="Cytidine_deaminase-like"/>
</dbReference>
<name>A0A6N2UQ10_9FIRM</name>
<dbReference type="InterPro" id="IPR050202">
    <property type="entry name" value="Cyt/Deoxycyt_deaminase"/>
</dbReference>
<feature type="binding site" evidence="14">
    <location>
        <position position="60"/>
    </location>
    <ligand>
        <name>Zn(2+)</name>
        <dbReference type="ChEBI" id="CHEBI:29105"/>
        <note>catalytic</note>
    </ligand>
</feature>
<evidence type="ECO:0000313" key="17">
    <source>
        <dbReference type="EMBL" id="VYT20284.1"/>
    </source>
</evidence>
<dbReference type="InterPro" id="IPR002125">
    <property type="entry name" value="CMP_dCMP_dom"/>
</dbReference>
<dbReference type="GO" id="GO:0055086">
    <property type="term" value="P:nucleobase-containing small molecule metabolic process"/>
    <property type="evidence" value="ECO:0007669"/>
    <property type="project" value="UniProtKB-ARBA"/>
</dbReference>
<evidence type="ECO:0000256" key="6">
    <source>
        <dbReference type="ARBA" id="ARBA00022723"/>
    </source>
</evidence>
<feature type="binding site" evidence="13">
    <location>
        <begin position="49"/>
        <end position="55"/>
    </location>
    <ligand>
        <name>substrate</name>
    </ligand>
</feature>
<evidence type="ECO:0000256" key="2">
    <source>
        <dbReference type="ARBA" id="ARBA00003949"/>
    </source>
</evidence>
<evidence type="ECO:0000256" key="9">
    <source>
        <dbReference type="ARBA" id="ARBA00032005"/>
    </source>
</evidence>
<comment type="function">
    <text evidence="2 15">This enzyme scavenges exogenous and endogenous cytidine and 2'-deoxycytidine for UMP synthesis.</text>
</comment>
<comment type="similarity">
    <text evidence="3 15">Belongs to the cytidine and deoxycytidylate deaminase family.</text>
</comment>
<evidence type="ECO:0000256" key="4">
    <source>
        <dbReference type="ARBA" id="ARBA00012783"/>
    </source>
</evidence>
<dbReference type="GO" id="GO:0005829">
    <property type="term" value="C:cytosol"/>
    <property type="evidence" value="ECO:0007669"/>
    <property type="project" value="TreeGrafter"/>
</dbReference>
<evidence type="ECO:0000256" key="3">
    <source>
        <dbReference type="ARBA" id="ARBA00006576"/>
    </source>
</evidence>
<evidence type="ECO:0000256" key="1">
    <source>
        <dbReference type="ARBA" id="ARBA00001947"/>
    </source>
</evidence>